<dbReference type="GeneID" id="85316838"/>
<proteinExistence type="predicted"/>
<accession>A0AA40B676</accession>
<evidence type="ECO:0000313" key="3">
    <source>
        <dbReference type="Proteomes" id="UP001172101"/>
    </source>
</evidence>
<evidence type="ECO:0000256" key="1">
    <source>
        <dbReference type="SAM" id="MobiDB-lite"/>
    </source>
</evidence>
<feature type="region of interest" description="Disordered" evidence="1">
    <location>
        <begin position="21"/>
        <end position="64"/>
    </location>
</feature>
<name>A0AA40B676_9PEZI</name>
<evidence type="ECO:0008006" key="4">
    <source>
        <dbReference type="Google" id="ProtNLM"/>
    </source>
</evidence>
<protein>
    <recommendedName>
        <fullName evidence="4">BZIP domain-containing protein</fullName>
    </recommendedName>
</protein>
<sequence length="397" mass="44540">MAQLEPRTVVVLMRQRLSEVRTDDDDWTGLTSPAERRRRQNRLHARAWRKRKAAQQQAEQPGTASGLVLASSAGRSEPAEHGGSRASVQKLLSGMNIGPPDPATLSLFRHDDAEPDGQDLPGDRQDVRLVSDPAPAPAGQWQLDVVHHHHHYHHLPPNPSQVQHYYHLPPNPSQLQHQSKHKHSHYSPYLSWLATGPQERPPLIPPLIPYVTPDSGPTIPKPDLIFPLSPDHLFITIVQYNVLRGTMTNMVILSLLDTLPMECSAALHIQTEYRNPGRAGTVPEALMPTELQRTVAHAPWIDTIPSPQLRDNLILLDGQYDQDELCSDVMGGLFEGFNEAAVRGWILWKEPWDTRGWEVSAGFARKWAFLLRGCTSVKAATNAWRESRGEEPLVFEL</sequence>
<dbReference type="EMBL" id="JAUIRO010000002">
    <property type="protein sequence ID" value="KAK0728440.1"/>
    <property type="molecule type" value="Genomic_DNA"/>
</dbReference>
<dbReference type="Proteomes" id="UP001172101">
    <property type="component" value="Unassembled WGS sequence"/>
</dbReference>
<gene>
    <name evidence="2" type="ORF">B0T26DRAFT_171819</name>
</gene>
<dbReference type="RefSeq" id="XP_060301295.1">
    <property type="nucleotide sequence ID" value="XM_060433568.1"/>
</dbReference>
<dbReference type="AlphaFoldDB" id="A0AA40B676"/>
<comment type="caution">
    <text evidence="2">The sequence shown here is derived from an EMBL/GenBank/DDBJ whole genome shotgun (WGS) entry which is preliminary data.</text>
</comment>
<reference evidence="2" key="1">
    <citation type="submission" date="2023-06" db="EMBL/GenBank/DDBJ databases">
        <title>Genome-scale phylogeny and comparative genomics of the fungal order Sordariales.</title>
        <authorList>
            <consortium name="Lawrence Berkeley National Laboratory"/>
            <person name="Hensen N."/>
            <person name="Bonometti L."/>
            <person name="Westerberg I."/>
            <person name="Brannstrom I.O."/>
            <person name="Guillou S."/>
            <person name="Cros-Aarteil S."/>
            <person name="Calhoun S."/>
            <person name="Haridas S."/>
            <person name="Kuo A."/>
            <person name="Mondo S."/>
            <person name="Pangilinan J."/>
            <person name="Riley R."/>
            <person name="LaButti K."/>
            <person name="Andreopoulos B."/>
            <person name="Lipzen A."/>
            <person name="Chen C."/>
            <person name="Yanf M."/>
            <person name="Daum C."/>
            <person name="Ng V."/>
            <person name="Clum A."/>
            <person name="Steindorff A."/>
            <person name="Ohm R."/>
            <person name="Martin F."/>
            <person name="Silar P."/>
            <person name="Natvig D."/>
            <person name="Lalanne C."/>
            <person name="Gautier V."/>
            <person name="Ament-velasquez S.L."/>
            <person name="Kruys A."/>
            <person name="Hutchinson M.I."/>
            <person name="Powell A.J."/>
            <person name="Barry K."/>
            <person name="Miller A.N."/>
            <person name="Grigoriev I.V."/>
            <person name="Debuchy R."/>
            <person name="Gladieux P."/>
            <person name="Thoren M.H."/>
            <person name="Johannesson H."/>
        </authorList>
    </citation>
    <scope>NUCLEOTIDE SEQUENCE</scope>
    <source>
        <strain evidence="2">SMH2392-1A</strain>
    </source>
</reference>
<organism evidence="2 3">
    <name type="scientific">Lasiosphaeria miniovina</name>
    <dbReference type="NCBI Taxonomy" id="1954250"/>
    <lineage>
        <taxon>Eukaryota</taxon>
        <taxon>Fungi</taxon>
        <taxon>Dikarya</taxon>
        <taxon>Ascomycota</taxon>
        <taxon>Pezizomycotina</taxon>
        <taxon>Sordariomycetes</taxon>
        <taxon>Sordariomycetidae</taxon>
        <taxon>Sordariales</taxon>
        <taxon>Lasiosphaeriaceae</taxon>
        <taxon>Lasiosphaeria</taxon>
    </lineage>
</organism>
<evidence type="ECO:0000313" key="2">
    <source>
        <dbReference type="EMBL" id="KAK0728440.1"/>
    </source>
</evidence>
<keyword evidence="3" id="KW-1185">Reference proteome</keyword>
<dbReference type="PANTHER" id="PTHR38116">
    <property type="entry name" value="CHROMOSOME 7, WHOLE GENOME SHOTGUN SEQUENCE"/>
    <property type="match status" value="1"/>
</dbReference>
<dbReference type="InterPro" id="IPR021833">
    <property type="entry name" value="DUF3425"/>
</dbReference>
<feature type="compositionally biased region" description="Basic residues" evidence="1">
    <location>
        <begin position="36"/>
        <end position="53"/>
    </location>
</feature>
<feature type="region of interest" description="Disordered" evidence="1">
    <location>
        <begin position="151"/>
        <end position="181"/>
    </location>
</feature>
<dbReference type="PANTHER" id="PTHR38116:SF1">
    <property type="entry name" value="BZIP DOMAIN-CONTAINING PROTEIN"/>
    <property type="match status" value="1"/>
</dbReference>
<feature type="region of interest" description="Disordered" evidence="1">
    <location>
        <begin position="92"/>
        <end position="125"/>
    </location>
</feature>
<dbReference type="Pfam" id="PF11905">
    <property type="entry name" value="DUF3425"/>
    <property type="match status" value="1"/>
</dbReference>